<gene>
    <name evidence="2" type="ORF">HZU75_06565</name>
</gene>
<evidence type="ECO:0000313" key="2">
    <source>
        <dbReference type="EMBL" id="QLI81221.1"/>
    </source>
</evidence>
<dbReference type="InterPro" id="IPR010610">
    <property type="entry name" value="EryCIII-like_C"/>
</dbReference>
<protein>
    <recommendedName>
        <fullName evidence="1">Erythromycin biosynthesis protein CIII-like C-terminal domain-containing protein</fullName>
    </recommendedName>
</protein>
<dbReference type="GO" id="GO:0016757">
    <property type="term" value="F:glycosyltransferase activity"/>
    <property type="evidence" value="ECO:0007669"/>
    <property type="project" value="UniProtKB-ARBA"/>
</dbReference>
<dbReference type="RefSeq" id="WP_180308348.1">
    <property type="nucleotide sequence ID" value="NZ_CP058952.1"/>
</dbReference>
<sequence>MGQLNLGNWGRFQSARTNGLSRILAALIQRNDCTIICIIPGFTPQDAQAWTRPHCQIQTRPIDLSALLVNADLVVNEGGHGLVTETLAAGVPMLLAPEFIEQYMLAQRVLQLGVGLVSGAVRSTNVVSKHLSQLMGDEIFEVNASKFSVRYNV</sequence>
<accession>A0A7D5Z2N1</accession>
<evidence type="ECO:0000313" key="3">
    <source>
        <dbReference type="Proteomes" id="UP000510822"/>
    </source>
</evidence>
<dbReference type="AlphaFoldDB" id="A0A7D5Z2N1"/>
<dbReference type="Pfam" id="PF06722">
    <property type="entry name" value="EryCIII-like_C"/>
    <property type="match status" value="1"/>
</dbReference>
<dbReference type="SUPFAM" id="SSF53756">
    <property type="entry name" value="UDP-Glycosyltransferase/glycogen phosphorylase"/>
    <property type="match status" value="1"/>
</dbReference>
<name>A0A7D5Z2N1_9NEIS</name>
<dbReference type="EMBL" id="CP058952">
    <property type="protein sequence ID" value="QLI81221.1"/>
    <property type="molecule type" value="Genomic_DNA"/>
</dbReference>
<evidence type="ECO:0000259" key="1">
    <source>
        <dbReference type="Pfam" id="PF06722"/>
    </source>
</evidence>
<feature type="domain" description="Erythromycin biosynthesis protein CIII-like C-terminal" evidence="1">
    <location>
        <begin position="62"/>
        <end position="147"/>
    </location>
</feature>
<proteinExistence type="predicted"/>
<dbReference type="KEGG" id="cfon:HZU75_06565"/>
<reference evidence="2 3" key="1">
    <citation type="journal article" date="2016" name="Int. J. Syst. Evol. Microbiol.">
        <title>Chitinibacter fontanus sp. nov., isolated from a spring.</title>
        <authorList>
            <person name="Sheu S.Y."/>
            <person name="Li Y.S."/>
            <person name="Young C.C."/>
            <person name="Chen W.M."/>
        </authorList>
    </citation>
    <scope>NUCLEOTIDE SEQUENCE [LARGE SCALE GENOMIC DNA]</scope>
    <source>
        <strain evidence="2 3">STM-7</strain>
    </source>
</reference>
<dbReference type="Proteomes" id="UP000510822">
    <property type="component" value="Chromosome"/>
</dbReference>
<keyword evidence="3" id="KW-1185">Reference proteome</keyword>
<dbReference type="Gene3D" id="3.40.50.2000">
    <property type="entry name" value="Glycogen Phosphorylase B"/>
    <property type="match status" value="1"/>
</dbReference>
<organism evidence="2 3">
    <name type="scientific">Chitinibacter fontanus</name>
    <dbReference type="NCBI Taxonomy" id="1737446"/>
    <lineage>
        <taxon>Bacteria</taxon>
        <taxon>Pseudomonadati</taxon>
        <taxon>Pseudomonadota</taxon>
        <taxon>Betaproteobacteria</taxon>
        <taxon>Neisseriales</taxon>
        <taxon>Chitinibacteraceae</taxon>
        <taxon>Chitinibacter</taxon>
    </lineage>
</organism>